<dbReference type="InterPro" id="IPR021352">
    <property type="entry name" value="DUF2971"/>
</dbReference>
<evidence type="ECO:0000313" key="1">
    <source>
        <dbReference type="EMBL" id="QQD20147.1"/>
    </source>
</evidence>
<name>A0A7T4R4E8_9GAMM</name>
<dbReference type="Proteomes" id="UP000596063">
    <property type="component" value="Chromosome"/>
</dbReference>
<dbReference type="KEGG" id="snan:I6N98_10455"/>
<gene>
    <name evidence="1" type="ORF">I6N98_10455</name>
</gene>
<accession>A0A7T4R4E8</accession>
<evidence type="ECO:0000313" key="2">
    <source>
        <dbReference type="Proteomes" id="UP000596063"/>
    </source>
</evidence>
<protein>
    <submittedName>
        <fullName evidence="1">DUF2971 domain-containing protein</fullName>
    </submittedName>
</protein>
<dbReference type="EMBL" id="CP066167">
    <property type="protein sequence ID" value="QQD20147.1"/>
    <property type="molecule type" value="Genomic_DNA"/>
</dbReference>
<proteinExistence type="predicted"/>
<keyword evidence="2" id="KW-1185">Reference proteome</keyword>
<dbReference type="AlphaFoldDB" id="A0A7T4R4E8"/>
<dbReference type="Pfam" id="PF11185">
    <property type="entry name" value="DUF2971"/>
    <property type="match status" value="1"/>
</dbReference>
<organism evidence="1 2">
    <name type="scientific">Spongiibacter nanhainus</name>
    <dbReference type="NCBI Taxonomy" id="2794344"/>
    <lineage>
        <taxon>Bacteria</taxon>
        <taxon>Pseudomonadati</taxon>
        <taxon>Pseudomonadota</taxon>
        <taxon>Gammaproteobacteria</taxon>
        <taxon>Cellvibrionales</taxon>
        <taxon>Spongiibacteraceae</taxon>
        <taxon>Spongiibacter</taxon>
    </lineage>
</organism>
<reference evidence="1" key="1">
    <citation type="submission" date="2020-12" db="EMBL/GenBank/DDBJ databases">
        <authorList>
            <person name="Shan Y."/>
        </authorList>
    </citation>
    <scope>NUCLEOTIDE SEQUENCE [LARGE SCALE GENOMIC DNA]</scope>
    <source>
        <strain evidence="1">Csc3.9</strain>
    </source>
</reference>
<sequence length="291" mass="33287">MISTITESLYAQQPTDTLYHYTSLNGVLGIVGSRVLWASDIRYMNDSAELRHTADLVKDEVEMRLGQGHDHPRLLNSFIEWVRHRITNGHILFGASFRSNGNLLSQWRGYSSVGKGASLGFNADHVRQCAKEQHFRLGQCVYDRQEQRRLIAQVVDAVDTLAVQTGSIDSDGEPEQYFGVFEHLETDLLRIAAILKHPSFEEEQEWRLVSPVISNYREANVYFREGRTMLVPYMQFSLVHNNNPAIAMDHIYLGPTPNISLSMNSMKMCLLKHGISPERGIDYCQIPYRQR</sequence>